<comment type="caution">
    <text evidence="3">The sequence shown here is derived from an EMBL/GenBank/DDBJ whole genome shotgun (WGS) entry which is preliminary data.</text>
</comment>
<dbReference type="PANTHER" id="PTHR34136:SF1">
    <property type="entry name" value="UDP-N-ACETYL-D-MANNOSAMINURONIC ACID TRANSFERASE"/>
    <property type="match status" value="1"/>
</dbReference>
<keyword evidence="2 3" id="KW-0808">Transferase</keyword>
<protein>
    <submittedName>
        <fullName evidence="3">Glycosyltransferase</fullName>
    </submittedName>
</protein>
<dbReference type="AlphaFoldDB" id="A0A3P1CHR8"/>
<proteinExistence type="predicted"/>
<name>A0A3P1CHR8_9BACT</name>
<dbReference type="OrthoDB" id="9771846at2"/>
<gene>
    <name evidence="3" type="ORF">EHT87_22245</name>
</gene>
<dbReference type="Pfam" id="PF03808">
    <property type="entry name" value="Glyco_tran_WecG"/>
    <property type="match status" value="1"/>
</dbReference>
<evidence type="ECO:0000313" key="4">
    <source>
        <dbReference type="Proteomes" id="UP000274271"/>
    </source>
</evidence>
<dbReference type="Proteomes" id="UP000274271">
    <property type="component" value="Unassembled WGS sequence"/>
</dbReference>
<dbReference type="PANTHER" id="PTHR34136">
    <property type="match status" value="1"/>
</dbReference>
<evidence type="ECO:0000256" key="2">
    <source>
        <dbReference type="ARBA" id="ARBA00022679"/>
    </source>
</evidence>
<dbReference type="CDD" id="cd06533">
    <property type="entry name" value="Glyco_transf_WecG_TagA"/>
    <property type="match status" value="1"/>
</dbReference>
<dbReference type="InterPro" id="IPR004629">
    <property type="entry name" value="WecG_TagA_CpsF"/>
</dbReference>
<sequence>MSVTSKQRATVISLNLSLGNYQQFREEIIMAAKAKQAGSVCFANVHMTIESKFNSNIAQAVNGADWVLCDGVPLLWSMRWLYGIKQDRATGLDMLPDLLQQAEETGVSVFFYGSTPEILQRTVEVCQQKYTKLTVAGTLSPPFRPLTPEEDQAVIEEITRSGAGLVFVSLGCPKQEVWMGKMRGRIPAVLLGIGGALPVLAGDVKRSPDWMQRAGLEWLFRFAQEPKRLFKRYAITNSLYVWYLLRQFISHTAYKKNNTAVQA</sequence>
<dbReference type="RefSeq" id="WP_124908841.1">
    <property type="nucleotide sequence ID" value="NZ_RQJP01000004.1"/>
</dbReference>
<keyword evidence="4" id="KW-1185">Reference proteome</keyword>
<keyword evidence="1" id="KW-0328">Glycosyltransferase</keyword>
<dbReference type="GO" id="GO:0016758">
    <property type="term" value="F:hexosyltransferase activity"/>
    <property type="evidence" value="ECO:0007669"/>
    <property type="project" value="TreeGrafter"/>
</dbReference>
<reference evidence="3 4" key="1">
    <citation type="submission" date="2018-11" db="EMBL/GenBank/DDBJ databases">
        <authorList>
            <person name="Zhou Z."/>
            <person name="Wang G."/>
        </authorList>
    </citation>
    <scope>NUCLEOTIDE SEQUENCE [LARGE SCALE GENOMIC DNA]</scope>
    <source>
        <strain evidence="3 4">KCTC42998</strain>
    </source>
</reference>
<dbReference type="NCBIfam" id="TIGR00696">
    <property type="entry name" value="wecG_tagA_cpsF"/>
    <property type="match status" value="1"/>
</dbReference>
<accession>A0A3P1CHR8</accession>
<organism evidence="3 4">
    <name type="scientific">Larkinella knui</name>
    <dbReference type="NCBI Taxonomy" id="2025310"/>
    <lineage>
        <taxon>Bacteria</taxon>
        <taxon>Pseudomonadati</taxon>
        <taxon>Bacteroidota</taxon>
        <taxon>Cytophagia</taxon>
        <taxon>Cytophagales</taxon>
        <taxon>Spirosomataceae</taxon>
        <taxon>Larkinella</taxon>
    </lineage>
</organism>
<dbReference type="EMBL" id="RQJP01000004">
    <property type="protein sequence ID" value="RRB12891.1"/>
    <property type="molecule type" value="Genomic_DNA"/>
</dbReference>
<evidence type="ECO:0000313" key="3">
    <source>
        <dbReference type="EMBL" id="RRB12891.1"/>
    </source>
</evidence>
<evidence type="ECO:0000256" key="1">
    <source>
        <dbReference type="ARBA" id="ARBA00022676"/>
    </source>
</evidence>